<proteinExistence type="predicted"/>
<organism evidence="1 2">
    <name type="scientific">Pseudomonas fluorescens LMG 5329</name>
    <dbReference type="NCBI Taxonomy" id="1324332"/>
    <lineage>
        <taxon>Bacteria</taxon>
        <taxon>Pseudomonadati</taxon>
        <taxon>Pseudomonadota</taxon>
        <taxon>Gammaproteobacteria</taxon>
        <taxon>Pseudomonadales</taxon>
        <taxon>Pseudomonadaceae</taxon>
        <taxon>Pseudomonas</taxon>
    </lineage>
</organism>
<accession>A0A0A1YVB1</accession>
<name>A0A0A1YVB1_PSEFL</name>
<comment type="caution">
    <text evidence="1">The sequence shown here is derived from an EMBL/GenBank/DDBJ whole genome shotgun (WGS) entry which is preliminary data.</text>
</comment>
<reference evidence="1 2" key="1">
    <citation type="journal article" date="2013" name="Genome Announc.">
        <title>Draft Genome Sequence of Pseudomonas fluorescens LMG 5329, a White Line-Inducing Principle-Producing Bioindicator for the Mushroom Pathogen Pseudomonas tolaasii.</title>
        <authorList>
            <person name="Ghequire M.G."/>
            <person name="Rokni-Zadeh H."/>
            <person name="Zarrineh P."/>
            <person name="De Mot R."/>
        </authorList>
    </citation>
    <scope>NUCLEOTIDE SEQUENCE [LARGE SCALE GENOMIC DNA]</scope>
    <source>
        <strain evidence="1 2">LMG 5329</strain>
    </source>
</reference>
<dbReference type="RefSeq" id="WP_016978865.1">
    <property type="nucleotide sequence ID" value="NZ_ASGY01000164.1"/>
</dbReference>
<dbReference type="AlphaFoldDB" id="A0A0A1YVB1"/>
<sequence>MNPMIPAQPMPFKALTPDAYRQLEHAASLKGLLKPFKGKGELEHLAQVAREIEAQLRHLMEAVVQQAGQPPYSLLDIRLVLQNTSAGSTFLRWRTRDFARMGVAVWERQVSNNALPLAVHEGLYRFECNRIALNLQMSVVHSLYRQASTCAINMASAERLLRQFTPAVEVSQ</sequence>
<dbReference type="Proteomes" id="UP000030060">
    <property type="component" value="Unassembled WGS sequence"/>
</dbReference>
<gene>
    <name evidence="1" type="ORF">K814_0122070</name>
</gene>
<evidence type="ECO:0000313" key="2">
    <source>
        <dbReference type="Proteomes" id="UP000030060"/>
    </source>
</evidence>
<dbReference type="OrthoDB" id="8559764at2"/>
<dbReference type="Pfam" id="PF11358">
    <property type="entry name" value="DUF3158"/>
    <property type="match status" value="1"/>
</dbReference>
<protein>
    <submittedName>
        <fullName evidence="1">Integrase</fullName>
    </submittedName>
</protein>
<dbReference type="InterPro" id="IPR021502">
    <property type="entry name" value="DUF3158"/>
</dbReference>
<evidence type="ECO:0000313" key="1">
    <source>
        <dbReference type="EMBL" id="KGE65868.1"/>
    </source>
</evidence>
<dbReference type="EMBL" id="ASGY01000164">
    <property type="protein sequence ID" value="KGE65868.1"/>
    <property type="molecule type" value="Genomic_DNA"/>
</dbReference>